<protein>
    <submittedName>
        <fullName evidence="1">Uncharacterized protein</fullName>
    </submittedName>
</protein>
<sequence>MSPPQFAAMVDPVPTVHLDGDGCFQGIDIQEVPGQQMLEVLPMEPQRKAEFLENLEAGEQRVPPGSTQL</sequence>
<comment type="caution">
    <text evidence="1">The sequence shown here is derived from an EMBL/GenBank/DDBJ whole genome shotgun (WGS) entry which is preliminary data.</text>
</comment>
<reference evidence="1 2" key="1">
    <citation type="submission" date="2014-07" db="EMBL/GenBank/DDBJ databases">
        <title>Draft Genome Sequence of Gephyronic Acid Producer, Cystobacter violaceus Strain Cb vi76.</title>
        <authorList>
            <person name="Stevens D.C."/>
            <person name="Young J."/>
            <person name="Carmichael R."/>
            <person name="Tan J."/>
            <person name="Taylor R.E."/>
        </authorList>
    </citation>
    <scope>NUCLEOTIDE SEQUENCE [LARGE SCALE GENOMIC DNA]</scope>
    <source>
        <strain evidence="1 2">Cb vi76</strain>
    </source>
</reference>
<evidence type="ECO:0000313" key="1">
    <source>
        <dbReference type="EMBL" id="KFA91857.1"/>
    </source>
</evidence>
<dbReference type="RefSeq" id="WP_043397150.1">
    <property type="nucleotide sequence ID" value="NZ_JPMI01000127.1"/>
</dbReference>
<accession>A0A084STS2</accession>
<dbReference type="EMBL" id="JPMI01000127">
    <property type="protein sequence ID" value="KFA91857.1"/>
    <property type="molecule type" value="Genomic_DNA"/>
</dbReference>
<organism evidence="1 2">
    <name type="scientific">Archangium violaceum Cb vi76</name>
    <dbReference type="NCBI Taxonomy" id="1406225"/>
    <lineage>
        <taxon>Bacteria</taxon>
        <taxon>Pseudomonadati</taxon>
        <taxon>Myxococcota</taxon>
        <taxon>Myxococcia</taxon>
        <taxon>Myxococcales</taxon>
        <taxon>Cystobacterineae</taxon>
        <taxon>Archangiaceae</taxon>
        <taxon>Archangium</taxon>
    </lineage>
</organism>
<dbReference type="Proteomes" id="UP000028547">
    <property type="component" value="Unassembled WGS sequence"/>
</dbReference>
<name>A0A084STS2_9BACT</name>
<evidence type="ECO:0000313" key="2">
    <source>
        <dbReference type="Proteomes" id="UP000028547"/>
    </source>
</evidence>
<dbReference type="AlphaFoldDB" id="A0A084STS2"/>
<proteinExistence type="predicted"/>
<gene>
    <name evidence="1" type="ORF">Q664_19220</name>
</gene>